<feature type="region of interest" description="Disordered" evidence="1">
    <location>
        <begin position="1"/>
        <end position="38"/>
    </location>
</feature>
<gene>
    <name evidence="2" type="ORF">SCHPADRAFT_890795</name>
</gene>
<reference evidence="2 3" key="1">
    <citation type="submission" date="2015-04" db="EMBL/GenBank/DDBJ databases">
        <title>Complete genome sequence of Schizopora paradoxa KUC8140, a cosmopolitan wood degrader in East Asia.</title>
        <authorList>
            <consortium name="DOE Joint Genome Institute"/>
            <person name="Min B."/>
            <person name="Park H."/>
            <person name="Jang Y."/>
            <person name="Kim J.-J."/>
            <person name="Kim K.H."/>
            <person name="Pangilinan J."/>
            <person name="Lipzen A."/>
            <person name="Riley R."/>
            <person name="Grigoriev I.V."/>
            <person name="Spatafora J.W."/>
            <person name="Choi I.-G."/>
        </authorList>
    </citation>
    <scope>NUCLEOTIDE SEQUENCE [LARGE SCALE GENOMIC DNA]</scope>
    <source>
        <strain evidence="2 3">KUC8140</strain>
    </source>
</reference>
<dbReference type="EMBL" id="KQ085978">
    <property type="protein sequence ID" value="KLO12397.1"/>
    <property type="molecule type" value="Genomic_DNA"/>
</dbReference>
<accession>A0A0H2RLG7</accession>
<keyword evidence="3" id="KW-1185">Reference proteome</keyword>
<name>A0A0H2RLG7_9AGAM</name>
<feature type="compositionally biased region" description="Acidic residues" evidence="1">
    <location>
        <begin position="19"/>
        <end position="33"/>
    </location>
</feature>
<dbReference type="InParanoid" id="A0A0H2RLG7"/>
<organism evidence="2 3">
    <name type="scientific">Schizopora paradoxa</name>
    <dbReference type="NCBI Taxonomy" id="27342"/>
    <lineage>
        <taxon>Eukaryota</taxon>
        <taxon>Fungi</taxon>
        <taxon>Dikarya</taxon>
        <taxon>Basidiomycota</taxon>
        <taxon>Agaricomycotina</taxon>
        <taxon>Agaricomycetes</taxon>
        <taxon>Hymenochaetales</taxon>
        <taxon>Schizoporaceae</taxon>
        <taxon>Schizopora</taxon>
    </lineage>
</organism>
<proteinExistence type="predicted"/>
<evidence type="ECO:0000313" key="3">
    <source>
        <dbReference type="Proteomes" id="UP000053477"/>
    </source>
</evidence>
<evidence type="ECO:0000313" key="2">
    <source>
        <dbReference type="EMBL" id="KLO12397.1"/>
    </source>
</evidence>
<evidence type="ECO:0000256" key="1">
    <source>
        <dbReference type="SAM" id="MobiDB-lite"/>
    </source>
</evidence>
<dbReference type="Proteomes" id="UP000053477">
    <property type="component" value="Unassembled WGS sequence"/>
</dbReference>
<dbReference type="AlphaFoldDB" id="A0A0H2RLG7"/>
<sequence length="186" mass="21057">MNGATARQGKANRPAMFLYDDDDDDGDVDGDEESGQHERGDVASVFRLLRAHFSRRWGGCEENVRLWWCLRSHSTVQIVWILCENVWEKAVAKLDFLPPEIMLKIDRNCLTTDSMSPSTFLQHKISMDNVITQCFERFNLVARAGGVNHAATPLRATKIPFLALATDLNNAIGKVVTEYELYVRVI</sequence>
<protein>
    <submittedName>
        <fullName evidence="2">Uncharacterized protein</fullName>
    </submittedName>
</protein>